<reference evidence="2 3" key="1">
    <citation type="journal article" date="2010" name="J. Bacteriol.">
        <title>Biochemical characterization of a novel indole prenyltransferase from Streptomyces sp. SN-593.</title>
        <authorList>
            <person name="Takahashi S."/>
            <person name="Takagi H."/>
            <person name="Toyoda A."/>
            <person name="Uramoto M."/>
            <person name="Nogawa T."/>
            <person name="Ueki M."/>
            <person name="Sakaki Y."/>
            <person name="Osada H."/>
        </authorList>
    </citation>
    <scope>NUCLEOTIDE SEQUENCE [LARGE SCALE GENOMIC DNA]</scope>
    <source>
        <strain evidence="2 3">SN-593</strain>
    </source>
</reference>
<dbReference type="Proteomes" id="UP000595703">
    <property type="component" value="Chromosome"/>
</dbReference>
<evidence type="ECO:0000313" key="2">
    <source>
        <dbReference type="EMBL" id="BBB00974.1"/>
    </source>
</evidence>
<accession>A0A7U3UY38</accession>
<dbReference type="Gene3D" id="3.30.1050.10">
    <property type="entry name" value="SCP2 sterol-binding domain"/>
    <property type="match status" value="1"/>
</dbReference>
<keyword evidence="3" id="KW-1185">Reference proteome</keyword>
<dbReference type="InterPro" id="IPR036527">
    <property type="entry name" value="SCP2_sterol-bd_dom_sf"/>
</dbReference>
<reference evidence="2 3" key="4">
    <citation type="journal article" date="2020" name="Sci. Rep.">
        <title>beta-carboline chemical signals induce reveromycin production through a LuxR family regulator in Streptomyces sp. SN-593.</title>
        <authorList>
            <person name="Panthee S."/>
            <person name="Kito N."/>
            <person name="Hayashi T."/>
            <person name="Shimizu T."/>
            <person name="Ishikawa J."/>
            <person name="Hamamoto H."/>
            <person name="Osada H."/>
            <person name="Takahashi S."/>
        </authorList>
    </citation>
    <scope>NUCLEOTIDE SEQUENCE [LARGE SCALE GENOMIC DNA]</scope>
    <source>
        <strain evidence="2 3">SN-593</strain>
    </source>
</reference>
<dbReference type="AlphaFoldDB" id="A0A7U3UY38"/>
<evidence type="ECO:0000313" key="3">
    <source>
        <dbReference type="Proteomes" id="UP000595703"/>
    </source>
</evidence>
<sequence length="159" mass="17449">MAALDDLDLEALDFGAVEPREFARIVKGLPGRRLAELMAGPQRRRVLDEVFGRMHTQFKPEAAGGRDALIRWRITGSGTEPGDGDDVYETHIAQGACTVTSERTDRTPQLSLTMAAPEFLRLVSGNASGPTLFFTRKLKVKGDIRLAGGLTYFFDIPRA</sequence>
<dbReference type="SUPFAM" id="SSF55718">
    <property type="entry name" value="SCP-like"/>
    <property type="match status" value="1"/>
</dbReference>
<gene>
    <name evidence="2" type="ORF">RVR_8192</name>
</gene>
<dbReference type="InterPro" id="IPR003033">
    <property type="entry name" value="SCP2_sterol-bd_dom"/>
</dbReference>
<evidence type="ECO:0000259" key="1">
    <source>
        <dbReference type="Pfam" id="PF02036"/>
    </source>
</evidence>
<feature type="domain" description="SCP2" evidence="1">
    <location>
        <begin position="72"/>
        <end position="148"/>
    </location>
</feature>
<dbReference type="EMBL" id="AP018365">
    <property type="protein sequence ID" value="BBB00974.1"/>
    <property type="molecule type" value="Genomic_DNA"/>
</dbReference>
<name>A0A7U3UY38_9ACTN</name>
<protein>
    <recommendedName>
        <fullName evidence="1">SCP2 domain-containing protein</fullName>
    </recommendedName>
</protein>
<dbReference type="KEGG" id="arev:RVR_8192"/>
<dbReference type="Pfam" id="PF02036">
    <property type="entry name" value="SCP2"/>
    <property type="match status" value="1"/>
</dbReference>
<proteinExistence type="predicted"/>
<reference evidence="2 3" key="2">
    <citation type="journal article" date="2011" name="J. Antibiot.">
        <title>Furaquinocins I and J: novel polyketide isoprenoid hybrid compounds from Streptomyces reveromyceticus SN-593.</title>
        <authorList>
            <person name="Panthee S."/>
            <person name="Takahashi S."/>
            <person name="Takagi H."/>
            <person name="Nogawa T."/>
            <person name="Oowada E."/>
            <person name="Uramoto M."/>
            <person name="Osada H."/>
        </authorList>
    </citation>
    <scope>NUCLEOTIDE SEQUENCE [LARGE SCALE GENOMIC DNA]</scope>
    <source>
        <strain evidence="2 3">SN-593</strain>
    </source>
</reference>
<reference evidence="2 3" key="3">
    <citation type="journal article" date="2011" name="Nat. Chem. Biol.">
        <title>Reveromycin A biosynthesis uses RevG and RevJ for stereospecific spiroacetal formation.</title>
        <authorList>
            <person name="Takahashi S."/>
            <person name="Toyoda A."/>
            <person name="Sekiyama Y."/>
            <person name="Takagi H."/>
            <person name="Nogawa T."/>
            <person name="Uramoto M."/>
            <person name="Suzuki R."/>
            <person name="Koshino H."/>
            <person name="Kumano T."/>
            <person name="Panthee S."/>
            <person name="Dairi T."/>
            <person name="Ishikawa J."/>
            <person name="Ikeda H."/>
            <person name="Sakaki Y."/>
            <person name="Osada H."/>
        </authorList>
    </citation>
    <scope>NUCLEOTIDE SEQUENCE [LARGE SCALE GENOMIC DNA]</scope>
    <source>
        <strain evidence="2 3">SN-593</strain>
    </source>
</reference>
<organism evidence="2 3">
    <name type="scientific">Actinacidiphila reveromycinica</name>
    <dbReference type="NCBI Taxonomy" id="659352"/>
    <lineage>
        <taxon>Bacteria</taxon>
        <taxon>Bacillati</taxon>
        <taxon>Actinomycetota</taxon>
        <taxon>Actinomycetes</taxon>
        <taxon>Kitasatosporales</taxon>
        <taxon>Streptomycetaceae</taxon>
        <taxon>Actinacidiphila</taxon>
    </lineage>
</organism>
<dbReference type="RefSeq" id="WP_202236930.1">
    <property type="nucleotide sequence ID" value="NZ_AP018365.1"/>
</dbReference>